<feature type="compositionally biased region" description="Polar residues" evidence="3">
    <location>
        <begin position="457"/>
        <end position="472"/>
    </location>
</feature>
<name>A0A8S5PV28_9CAUD</name>
<protein>
    <submittedName>
        <fullName evidence="4">MAEBL protein</fullName>
    </submittedName>
</protein>
<organism evidence="4">
    <name type="scientific">Myoviridae sp. ctQve5</name>
    <dbReference type="NCBI Taxonomy" id="2825103"/>
    <lineage>
        <taxon>Viruses</taxon>
        <taxon>Duplodnaviria</taxon>
        <taxon>Heunggongvirae</taxon>
        <taxon>Uroviricota</taxon>
        <taxon>Caudoviricetes</taxon>
    </lineage>
</organism>
<reference evidence="4" key="1">
    <citation type="journal article" date="2021" name="Proc. Natl. Acad. Sci. U.S.A.">
        <title>A Catalog of Tens of Thousands of Viruses from Human Metagenomes Reveals Hidden Associations with Chronic Diseases.</title>
        <authorList>
            <person name="Tisza M.J."/>
            <person name="Buck C.B."/>
        </authorList>
    </citation>
    <scope>NUCLEOTIDE SEQUENCE</scope>
    <source>
        <strain evidence="4">CtQve5</strain>
    </source>
</reference>
<dbReference type="EMBL" id="BK015519">
    <property type="protein sequence ID" value="DAE10730.1"/>
    <property type="molecule type" value="Genomic_DNA"/>
</dbReference>
<feature type="coiled-coil region" evidence="2">
    <location>
        <begin position="17"/>
        <end position="79"/>
    </location>
</feature>
<accession>A0A8S5PV28</accession>
<evidence type="ECO:0000256" key="1">
    <source>
        <dbReference type="ARBA" id="ARBA00022465"/>
    </source>
</evidence>
<keyword evidence="1" id="KW-1188">Viral release from host cell</keyword>
<feature type="compositionally biased region" description="Gly residues" evidence="3">
    <location>
        <begin position="480"/>
        <end position="490"/>
    </location>
</feature>
<sequence>MAEAKINITAEAHDEGLKRLNTALAEGQQSVKAMQKELKDLEKATANGTKATDEQATAMRRLQQSINEQKQVNAQYNKSINDTLKGFNSVSKGADTAGNSVGTLAAKFLEGTGHASGFSTALTALTGGLSGLATAIIGGVVVALGAMTVGFASAGADAQQTVAHFGAMKNSVDDAVTSYRIFNDLTRDSTFDPGQLENMQNQLMGLGYSAANAADLIRLCGDAAVGLGKGATEAQQMVDAISRLQATGEVSSRQLIAMKTAGLDLNKAFESLGMTGDEAMQAVEDGTMDSQTAIQALTGYMHEFDGSMAKSKQNIIDQWGDITGNLGACCEEIGLGIMNAFDQSEIIQLLIDFTDDLLSMVRDDGVSIFSDFGDVASYALSIVGDALEIIINAIKLVIIAAHNMYEGFKSIGSRIASALAPILSPLAQIWNILSKILHSLGQTVSAGIDAGWASTFGTGSQTEGSRENNFVKTQRKSTGRAGGSGGGSKAGGSSKPSQAEREEERQIDALIKKYTDADKQKQALAKSTLELAKANVNMLVGEQKKQEENRISLQALSDAHSQLMKGWENELEVAKRINDEETRKDVIKAINDQVTAENRLYEAKVKAQQFQFNLKENQEDTKNLIDQILGTEDEAKQKIDKIKETLKENLQDIDVAVANPDEGEQLNNMAKLLQMTPDALAEELALKGQTLAEFAEQYKTTLAEASQAEIQQLSVADQWAKKTQEYCTQVGQSMGSAMADFIKGNKSASQALADFVRGLINNAVSILSEWLGVFAIYSAFPTLASGMTPADMANKTVFGIQKHATGGYITGAGTGTSDSIPAMLSNGEYVLRSSAVDRIGIGTLNAMNAGAVPQFSEGGSVGDVVSGGNNSVNMSVSAVDASSFRDFLKRGGLSEIKQELFENTRNFATESGVW</sequence>
<dbReference type="InterPro" id="IPR013491">
    <property type="entry name" value="Tape_meas_N"/>
</dbReference>
<evidence type="ECO:0000313" key="4">
    <source>
        <dbReference type="EMBL" id="DAE10730.1"/>
    </source>
</evidence>
<dbReference type="NCBIfam" id="TIGR02675">
    <property type="entry name" value="tape_meas_nterm"/>
    <property type="match status" value="1"/>
</dbReference>
<keyword evidence="2" id="KW-0175">Coiled coil</keyword>
<dbReference type="GO" id="GO:0098003">
    <property type="term" value="P:viral tail assembly"/>
    <property type="evidence" value="ECO:0007669"/>
    <property type="project" value="UniProtKB-KW"/>
</dbReference>
<keyword evidence="1" id="KW-1245">Viral tail assembly</keyword>
<proteinExistence type="predicted"/>
<evidence type="ECO:0000256" key="2">
    <source>
        <dbReference type="SAM" id="Coils"/>
    </source>
</evidence>
<evidence type="ECO:0000256" key="3">
    <source>
        <dbReference type="SAM" id="MobiDB-lite"/>
    </source>
</evidence>
<feature type="region of interest" description="Disordered" evidence="3">
    <location>
        <begin position="457"/>
        <end position="504"/>
    </location>
</feature>